<accession>A0AAV7WF41</accession>
<evidence type="ECO:0000256" key="1">
    <source>
        <dbReference type="SAM" id="MobiDB-lite"/>
    </source>
</evidence>
<protein>
    <submittedName>
        <fullName evidence="2">Uncharacterized protein</fullName>
    </submittedName>
</protein>
<evidence type="ECO:0000313" key="2">
    <source>
        <dbReference type="EMBL" id="KAJ1211301.1"/>
    </source>
</evidence>
<dbReference type="AlphaFoldDB" id="A0AAV7WF41"/>
<reference evidence="2" key="1">
    <citation type="journal article" date="2022" name="bioRxiv">
        <title>Sequencing and chromosome-scale assembly of the giantPleurodeles waltlgenome.</title>
        <authorList>
            <person name="Brown T."/>
            <person name="Elewa A."/>
            <person name="Iarovenko S."/>
            <person name="Subramanian E."/>
            <person name="Araus A.J."/>
            <person name="Petzold A."/>
            <person name="Susuki M."/>
            <person name="Suzuki K.-i.T."/>
            <person name="Hayashi T."/>
            <person name="Toyoda A."/>
            <person name="Oliveira C."/>
            <person name="Osipova E."/>
            <person name="Leigh N.D."/>
            <person name="Simon A."/>
            <person name="Yun M.H."/>
        </authorList>
    </citation>
    <scope>NUCLEOTIDE SEQUENCE</scope>
    <source>
        <strain evidence="2">20211129_DDA</strain>
        <tissue evidence="2">Liver</tissue>
    </source>
</reference>
<gene>
    <name evidence="2" type="ORF">NDU88_006662</name>
</gene>
<dbReference type="EMBL" id="JANPWB010000002">
    <property type="protein sequence ID" value="KAJ1211301.1"/>
    <property type="molecule type" value="Genomic_DNA"/>
</dbReference>
<proteinExistence type="predicted"/>
<organism evidence="2 3">
    <name type="scientific">Pleurodeles waltl</name>
    <name type="common">Iberian ribbed newt</name>
    <dbReference type="NCBI Taxonomy" id="8319"/>
    <lineage>
        <taxon>Eukaryota</taxon>
        <taxon>Metazoa</taxon>
        <taxon>Chordata</taxon>
        <taxon>Craniata</taxon>
        <taxon>Vertebrata</taxon>
        <taxon>Euteleostomi</taxon>
        <taxon>Amphibia</taxon>
        <taxon>Batrachia</taxon>
        <taxon>Caudata</taxon>
        <taxon>Salamandroidea</taxon>
        <taxon>Salamandridae</taxon>
        <taxon>Pleurodelinae</taxon>
        <taxon>Pleurodeles</taxon>
    </lineage>
</organism>
<feature type="region of interest" description="Disordered" evidence="1">
    <location>
        <begin position="62"/>
        <end position="91"/>
    </location>
</feature>
<feature type="compositionally biased region" description="Basic and acidic residues" evidence="1">
    <location>
        <begin position="69"/>
        <end position="91"/>
    </location>
</feature>
<comment type="caution">
    <text evidence="2">The sequence shown here is derived from an EMBL/GenBank/DDBJ whole genome shotgun (WGS) entry which is preliminary data.</text>
</comment>
<evidence type="ECO:0000313" key="3">
    <source>
        <dbReference type="Proteomes" id="UP001066276"/>
    </source>
</evidence>
<sequence length="91" mass="9936">MRKRSRAVARDAGSKLESRPGALAAVHGGLGSTRLLGALRHAVSRIFQPFLRPTGGIFLGLSVRGPSPRGEEERQQGKFARKDTKKDTKKR</sequence>
<name>A0AAV7WF41_PLEWA</name>
<dbReference type="Proteomes" id="UP001066276">
    <property type="component" value="Chromosome 1_2"/>
</dbReference>
<keyword evidence="3" id="KW-1185">Reference proteome</keyword>